<organism evidence="3">
    <name type="scientific">Soboliphyme baturini</name>
    <dbReference type="NCBI Taxonomy" id="241478"/>
    <lineage>
        <taxon>Eukaryota</taxon>
        <taxon>Metazoa</taxon>
        <taxon>Ecdysozoa</taxon>
        <taxon>Nematoda</taxon>
        <taxon>Enoplea</taxon>
        <taxon>Dorylaimia</taxon>
        <taxon>Dioctophymatida</taxon>
        <taxon>Dioctophymatoidea</taxon>
        <taxon>Soboliphymatidae</taxon>
        <taxon>Soboliphyme</taxon>
    </lineage>
</organism>
<name>A0A183ITG9_9BILA</name>
<dbReference type="Proteomes" id="UP000270296">
    <property type="component" value="Unassembled WGS sequence"/>
</dbReference>
<dbReference type="AlphaFoldDB" id="A0A183ITG9"/>
<proteinExistence type="predicted"/>
<evidence type="ECO:0000313" key="1">
    <source>
        <dbReference type="EMBL" id="VDP11126.1"/>
    </source>
</evidence>
<dbReference type="WBParaSite" id="SBAD_0000718101-mRNA-1">
    <property type="protein sequence ID" value="SBAD_0000718101-mRNA-1"/>
    <property type="gene ID" value="SBAD_0000718101"/>
</dbReference>
<sequence>MKSGSSAETHVNHHVTTSTVCRSVLTSAWPAASVSRTSCERTKKKIPHASRGSTVPRDIFDIDADQSSFVKLTVMKNALLSV</sequence>
<keyword evidence="2" id="KW-1185">Reference proteome</keyword>
<evidence type="ECO:0000313" key="2">
    <source>
        <dbReference type="Proteomes" id="UP000270296"/>
    </source>
</evidence>
<reference evidence="3" key="1">
    <citation type="submission" date="2016-06" db="UniProtKB">
        <authorList>
            <consortium name="WormBaseParasite"/>
        </authorList>
    </citation>
    <scope>IDENTIFICATION</scope>
</reference>
<protein>
    <submittedName>
        <fullName evidence="1 3">Uncharacterized protein</fullName>
    </submittedName>
</protein>
<evidence type="ECO:0000313" key="3">
    <source>
        <dbReference type="WBParaSite" id="SBAD_0000718101-mRNA-1"/>
    </source>
</evidence>
<gene>
    <name evidence="1" type="ORF">SBAD_LOCUS6916</name>
</gene>
<dbReference type="EMBL" id="UZAM01010157">
    <property type="protein sequence ID" value="VDP11126.1"/>
    <property type="molecule type" value="Genomic_DNA"/>
</dbReference>
<reference evidence="1 2" key="2">
    <citation type="submission" date="2018-11" db="EMBL/GenBank/DDBJ databases">
        <authorList>
            <consortium name="Pathogen Informatics"/>
        </authorList>
    </citation>
    <scope>NUCLEOTIDE SEQUENCE [LARGE SCALE GENOMIC DNA]</scope>
</reference>
<accession>A0A183ITG9</accession>